<proteinExistence type="predicted"/>
<accession>A0A0F9UB94</accession>
<gene>
    <name evidence="1" type="ORF">LCGC14_0228190</name>
</gene>
<dbReference type="InterPro" id="IPR029052">
    <property type="entry name" value="Metallo-depent_PP-like"/>
</dbReference>
<organism evidence="1">
    <name type="scientific">marine sediment metagenome</name>
    <dbReference type="NCBI Taxonomy" id="412755"/>
    <lineage>
        <taxon>unclassified sequences</taxon>
        <taxon>metagenomes</taxon>
        <taxon>ecological metagenomes</taxon>
    </lineage>
</organism>
<sequence>MANWYMADPHFGHSKIIEYSKRPFNSVRHMDETILGNINSAVQPDDDLWIVGDFGFGGAGGDDTYLEDIHAGINCRTHLVKGNHDEERVLALPWDSIHPLAEIKDGTRHVTLCHYQMVTWYRSRKGSIMLFGHVHEKHLGNLNCINVGVDVWGFRPIRLRDAMKRGNKLPINPLWSIPEHNLSGPQASE</sequence>
<dbReference type="AlphaFoldDB" id="A0A0F9UB94"/>
<dbReference type="SUPFAM" id="SSF56300">
    <property type="entry name" value="Metallo-dependent phosphatases"/>
    <property type="match status" value="1"/>
</dbReference>
<evidence type="ECO:0000313" key="1">
    <source>
        <dbReference type="EMBL" id="KKN90450.1"/>
    </source>
</evidence>
<protein>
    <recommendedName>
        <fullName evidence="2">Calcineurin-like phosphoesterase domain-containing protein</fullName>
    </recommendedName>
</protein>
<reference evidence="1" key="1">
    <citation type="journal article" date="2015" name="Nature">
        <title>Complex archaea that bridge the gap between prokaryotes and eukaryotes.</title>
        <authorList>
            <person name="Spang A."/>
            <person name="Saw J.H."/>
            <person name="Jorgensen S.L."/>
            <person name="Zaremba-Niedzwiedzka K."/>
            <person name="Martijn J."/>
            <person name="Lind A.E."/>
            <person name="van Eijk R."/>
            <person name="Schleper C."/>
            <person name="Guy L."/>
            <person name="Ettema T.J."/>
        </authorList>
    </citation>
    <scope>NUCLEOTIDE SEQUENCE</scope>
</reference>
<dbReference type="Gene3D" id="3.60.21.10">
    <property type="match status" value="1"/>
</dbReference>
<name>A0A0F9UB94_9ZZZZ</name>
<comment type="caution">
    <text evidence="1">The sequence shown here is derived from an EMBL/GenBank/DDBJ whole genome shotgun (WGS) entry which is preliminary data.</text>
</comment>
<evidence type="ECO:0008006" key="2">
    <source>
        <dbReference type="Google" id="ProtNLM"/>
    </source>
</evidence>
<dbReference type="EMBL" id="LAZR01000110">
    <property type="protein sequence ID" value="KKN90450.1"/>
    <property type="molecule type" value="Genomic_DNA"/>
</dbReference>